<dbReference type="STRING" id="28234.SAMN04488588_0953"/>
<accession>A0A1G6L045</accession>
<evidence type="ECO:0000256" key="3">
    <source>
        <dbReference type="ARBA" id="ARBA00023002"/>
    </source>
</evidence>
<dbReference type="InterPro" id="IPR013785">
    <property type="entry name" value="Aldolase_TIM"/>
</dbReference>
<evidence type="ECO:0000313" key="5">
    <source>
        <dbReference type="Proteomes" id="UP000199322"/>
    </source>
</evidence>
<sequence>MKKLKIGNLIPKIPLVQGGMAVGISLDNLASSVANEGGIGVIGTAGIGLVKNDDNSLKSNIEALKYYIQKTKEKTKGIFGVNIMVALNNYEKYVQTAIEEGAKIIFSGAGLPLSLPELNKEKKAKLVPIVSSVKAAQVILKRWMKKYNYIPDAYVVESSEAGGHLGFKKDKLNDSKNSTLNLAKELVGFRDELYAEKQIYIPIIAAGGINNKKIAKQLFDQGVDGIQVGSAFIPTEECDADIKFKNKFIEATTDDIGILNSPVGLPGRAIKTKFFDLIKSGKAKPKTCNYQCIKTCNFKNVEFCIAQALYNSVRGDVDNGVVFSGKKGPDTNSIKSVKQIIKNIMDF</sequence>
<dbReference type="PANTHER" id="PTHR32332">
    <property type="entry name" value="2-NITROPROPANE DIOXYGENASE"/>
    <property type="match status" value="1"/>
</dbReference>
<organism evidence="4 5">
    <name type="scientific">Geotoga petraea</name>
    <dbReference type="NCBI Taxonomy" id="28234"/>
    <lineage>
        <taxon>Bacteria</taxon>
        <taxon>Thermotogati</taxon>
        <taxon>Thermotogota</taxon>
        <taxon>Thermotogae</taxon>
        <taxon>Petrotogales</taxon>
        <taxon>Petrotogaceae</taxon>
        <taxon>Geotoga</taxon>
    </lineage>
</organism>
<reference evidence="4 5" key="1">
    <citation type="submission" date="2016-10" db="EMBL/GenBank/DDBJ databases">
        <authorList>
            <person name="de Groot N.N."/>
        </authorList>
    </citation>
    <scope>NUCLEOTIDE SEQUENCE [LARGE SCALE GENOMIC DNA]</scope>
    <source>
        <strain evidence="4 5">WG14</strain>
    </source>
</reference>
<dbReference type="EMBL" id="FMYV01000003">
    <property type="protein sequence ID" value="SDC36451.1"/>
    <property type="molecule type" value="Genomic_DNA"/>
</dbReference>
<evidence type="ECO:0000256" key="2">
    <source>
        <dbReference type="ARBA" id="ARBA00022643"/>
    </source>
</evidence>
<keyword evidence="4" id="KW-0223">Dioxygenase</keyword>
<keyword evidence="2" id="KW-0288">FMN</keyword>
<dbReference type="AlphaFoldDB" id="A0A1G6L045"/>
<dbReference type="GO" id="GO:0018580">
    <property type="term" value="F:nitronate monooxygenase activity"/>
    <property type="evidence" value="ECO:0007669"/>
    <property type="project" value="InterPro"/>
</dbReference>
<dbReference type="CDD" id="cd04730">
    <property type="entry name" value="NPD_like"/>
    <property type="match status" value="1"/>
</dbReference>
<dbReference type="GO" id="GO:0051213">
    <property type="term" value="F:dioxygenase activity"/>
    <property type="evidence" value="ECO:0007669"/>
    <property type="project" value="UniProtKB-KW"/>
</dbReference>
<proteinExistence type="predicted"/>
<keyword evidence="5" id="KW-1185">Reference proteome</keyword>
<gene>
    <name evidence="4" type="ORF">SAMN04488588_0953</name>
</gene>
<dbReference type="Gene3D" id="3.20.20.70">
    <property type="entry name" value="Aldolase class I"/>
    <property type="match status" value="1"/>
</dbReference>
<evidence type="ECO:0000256" key="1">
    <source>
        <dbReference type="ARBA" id="ARBA00022630"/>
    </source>
</evidence>
<keyword evidence="1" id="KW-0285">Flavoprotein</keyword>
<dbReference type="Proteomes" id="UP000199322">
    <property type="component" value="Unassembled WGS sequence"/>
</dbReference>
<evidence type="ECO:0000313" key="4">
    <source>
        <dbReference type="EMBL" id="SDC36451.1"/>
    </source>
</evidence>
<dbReference type="Pfam" id="PF03060">
    <property type="entry name" value="NMO"/>
    <property type="match status" value="1"/>
</dbReference>
<protein>
    <submittedName>
        <fullName evidence="4">NAD(P)H-dependent flavin oxidoreductase YrpB, nitropropane dioxygenase family</fullName>
    </submittedName>
</protein>
<dbReference type="PANTHER" id="PTHR32332:SF18">
    <property type="entry name" value="2-NITROPROPANE DIOXYGENASE"/>
    <property type="match status" value="1"/>
</dbReference>
<name>A0A1G6L045_9BACT</name>
<keyword evidence="3" id="KW-0560">Oxidoreductase</keyword>
<dbReference type="SUPFAM" id="SSF51412">
    <property type="entry name" value="Inosine monophosphate dehydrogenase (IMPDH)"/>
    <property type="match status" value="1"/>
</dbReference>
<dbReference type="RefSeq" id="WP_091403227.1">
    <property type="nucleotide sequence ID" value="NZ_FMYV01000003.1"/>
</dbReference>
<dbReference type="InterPro" id="IPR004136">
    <property type="entry name" value="NMO"/>
</dbReference>